<accession>A0A9D4YHN4</accession>
<dbReference type="AlphaFoldDB" id="A0A9D4YHN4"/>
<protein>
    <submittedName>
        <fullName evidence="1">Uncharacterized protein</fullName>
    </submittedName>
</protein>
<dbReference type="Gramene" id="Psat02G0478200-T1">
    <property type="protein sequence ID" value="KAI5439137.1"/>
    <property type="gene ID" value="KIW84_024782"/>
</dbReference>
<evidence type="ECO:0000313" key="2">
    <source>
        <dbReference type="Proteomes" id="UP001058974"/>
    </source>
</evidence>
<proteinExistence type="predicted"/>
<keyword evidence="2" id="KW-1185">Reference proteome</keyword>
<organism evidence="1 2">
    <name type="scientific">Pisum sativum</name>
    <name type="common">Garden pea</name>
    <name type="synonym">Lathyrus oleraceus</name>
    <dbReference type="NCBI Taxonomy" id="3888"/>
    <lineage>
        <taxon>Eukaryota</taxon>
        <taxon>Viridiplantae</taxon>
        <taxon>Streptophyta</taxon>
        <taxon>Embryophyta</taxon>
        <taxon>Tracheophyta</taxon>
        <taxon>Spermatophyta</taxon>
        <taxon>Magnoliopsida</taxon>
        <taxon>eudicotyledons</taxon>
        <taxon>Gunneridae</taxon>
        <taxon>Pentapetalae</taxon>
        <taxon>rosids</taxon>
        <taxon>fabids</taxon>
        <taxon>Fabales</taxon>
        <taxon>Fabaceae</taxon>
        <taxon>Papilionoideae</taxon>
        <taxon>50 kb inversion clade</taxon>
        <taxon>NPAAA clade</taxon>
        <taxon>Hologalegina</taxon>
        <taxon>IRL clade</taxon>
        <taxon>Fabeae</taxon>
        <taxon>Lathyrus</taxon>
    </lineage>
</organism>
<sequence>MKMAHKDKTENLYHTCRSSYGKERIMAMAANCRRLAIEMNSQHRMELRKIKICFSIRSTFGGMARANFSMEGDHPFPLPQGFNAFFVSPRALMALHRLPPCDRWDSVSHASSCGIGRGLPDRSSHLGQFGKWVFTDPGPYGLGPSA</sequence>
<gene>
    <name evidence="1" type="ORF">KIW84_024782</name>
</gene>
<evidence type="ECO:0000313" key="1">
    <source>
        <dbReference type="EMBL" id="KAI5439137.1"/>
    </source>
</evidence>
<name>A0A9D4YHN4_PEA</name>
<reference evidence="1 2" key="1">
    <citation type="journal article" date="2022" name="Nat. Genet.">
        <title>Improved pea reference genome and pan-genome highlight genomic features and evolutionary characteristics.</title>
        <authorList>
            <person name="Yang T."/>
            <person name="Liu R."/>
            <person name="Luo Y."/>
            <person name="Hu S."/>
            <person name="Wang D."/>
            <person name="Wang C."/>
            <person name="Pandey M.K."/>
            <person name="Ge S."/>
            <person name="Xu Q."/>
            <person name="Li N."/>
            <person name="Li G."/>
            <person name="Huang Y."/>
            <person name="Saxena R.K."/>
            <person name="Ji Y."/>
            <person name="Li M."/>
            <person name="Yan X."/>
            <person name="He Y."/>
            <person name="Liu Y."/>
            <person name="Wang X."/>
            <person name="Xiang C."/>
            <person name="Varshney R.K."/>
            <person name="Ding H."/>
            <person name="Gao S."/>
            <person name="Zong X."/>
        </authorList>
    </citation>
    <scope>NUCLEOTIDE SEQUENCE [LARGE SCALE GENOMIC DNA]</scope>
    <source>
        <strain evidence="1 2">cv. Zhongwan 6</strain>
    </source>
</reference>
<dbReference type="EMBL" id="JAMSHJ010000002">
    <property type="protein sequence ID" value="KAI5439137.1"/>
    <property type="molecule type" value="Genomic_DNA"/>
</dbReference>
<comment type="caution">
    <text evidence="1">The sequence shown here is derived from an EMBL/GenBank/DDBJ whole genome shotgun (WGS) entry which is preliminary data.</text>
</comment>
<dbReference type="Proteomes" id="UP001058974">
    <property type="component" value="Chromosome 2"/>
</dbReference>